<dbReference type="PANTHER" id="PTHR43685:SF5">
    <property type="entry name" value="GLYCOSYLTRANSFERASE EPSE-RELATED"/>
    <property type="match status" value="1"/>
</dbReference>
<accession>A0A562IU79</accession>
<dbReference type="OrthoDB" id="9787979at2"/>
<comment type="caution">
    <text evidence="5">The sequence shown here is derived from an EMBL/GenBank/DDBJ whole genome shotgun (WGS) entry which is preliminary data.</text>
</comment>
<dbReference type="EMBL" id="VLKF01000001">
    <property type="protein sequence ID" value="TWH74094.1"/>
    <property type="molecule type" value="Genomic_DNA"/>
</dbReference>
<dbReference type="AlphaFoldDB" id="A0A562IU79"/>
<dbReference type="InterPro" id="IPR050834">
    <property type="entry name" value="Glycosyltransf_2"/>
</dbReference>
<evidence type="ECO:0000256" key="1">
    <source>
        <dbReference type="ARBA" id="ARBA00006739"/>
    </source>
</evidence>
<evidence type="ECO:0000259" key="4">
    <source>
        <dbReference type="Pfam" id="PF00535"/>
    </source>
</evidence>
<dbReference type="GO" id="GO:0016757">
    <property type="term" value="F:glycosyltransferase activity"/>
    <property type="evidence" value="ECO:0007669"/>
    <property type="project" value="UniProtKB-KW"/>
</dbReference>
<feature type="domain" description="Glycosyltransferase 2-like" evidence="4">
    <location>
        <begin position="5"/>
        <end position="123"/>
    </location>
</feature>
<keyword evidence="3 5" id="KW-0808">Transferase</keyword>
<evidence type="ECO:0000313" key="6">
    <source>
        <dbReference type="Proteomes" id="UP000321490"/>
    </source>
</evidence>
<reference evidence="5 6" key="1">
    <citation type="submission" date="2019-07" db="EMBL/GenBank/DDBJ databases">
        <title>R&amp;d 2014.</title>
        <authorList>
            <person name="Klenk H.-P."/>
        </authorList>
    </citation>
    <scope>NUCLEOTIDE SEQUENCE [LARGE SCALE GENOMIC DNA]</scope>
    <source>
        <strain evidence="5 6">DSM 45764</strain>
    </source>
</reference>
<name>A0A562IU79_9ACTN</name>
<sequence length="291" mass="31290">MPRVSVVIATRDRRESLLRSLAHLDDGRQPIVVVDNASSDGTTAAVRAAHPRVDVLELPENAGAVARTEGVRRATTRYVAFADDDSWWDLGALDRAAELLDAHPRVAVLVGRVRLAADRVDDRVSVKHRAALLGRSPGAPGPDVLSFPAFAAVVRRDAYLAVGGFSPLLFFGGEEHLLALDLAAAGWQLAYADDVVTWHDPAGPGIPSPARWALQTRNDVLIDWLRRPLPVALAATARLARGCSRDPAARTALAGVLRRLPTALRQRRPVPAELERRFATAQRPLSPAAGG</sequence>
<gene>
    <name evidence="5" type="ORF">JD78_02627</name>
</gene>
<dbReference type="InterPro" id="IPR029044">
    <property type="entry name" value="Nucleotide-diphossugar_trans"/>
</dbReference>
<dbReference type="RefSeq" id="WP_153361563.1">
    <property type="nucleotide sequence ID" value="NZ_ML762510.1"/>
</dbReference>
<dbReference type="SUPFAM" id="SSF53448">
    <property type="entry name" value="Nucleotide-diphospho-sugar transferases"/>
    <property type="match status" value="1"/>
</dbReference>
<dbReference type="PANTHER" id="PTHR43685">
    <property type="entry name" value="GLYCOSYLTRANSFERASE"/>
    <property type="match status" value="1"/>
</dbReference>
<proteinExistence type="inferred from homology"/>
<keyword evidence="6" id="KW-1185">Reference proteome</keyword>
<evidence type="ECO:0000256" key="3">
    <source>
        <dbReference type="ARBA" id="ARBA00022679"/>
    </source>
</evidence>
<dbReference type="Gene3D" id="3.90.550.10">
    <property type="entry name" value="Spore Coat Polysaccharide Biosynthesis Protein SpsA, Chain A"/>
    <property type="match status" value="1"/>
</dbReference>
<comment type="similarity">
    <text evidence="1">Belongs to the glycosyltransferase 2 family.</text>
</comment>
<dbReference type="Pfam" id="PF00535">
    <property type="entry name" value="Glycos_transf_2"/>
    <property type="match status" value="1"/>
</dbReference>
<keyword evidence="2" id="KW-0328">Glycosyltransferase</keyword>
<protein>
    <submittedName>
        <fullName evidence="5">GT2 family glycosyltransferase</fullName>
    </submittedName>
</protein>
<evidence type="ECO:0000256" key="2">
    <source>
        <dbReference type="ARBA" id="ARBA00022676"/>
    </source>
</evidence>
<dbReference type="InterPro" id="IPR001173">
    <property type="entry name" value="Glyco_trans_2-like"/>
</dbReference>
<dbReference type="Proteomes" id="UP000321490">
    <property type="component" value="Unassembled WGS sequence"/>
</dbReference>
<organism evidence="5 6">
    <name type="scientific">Modestobacter roseus</name>
    <dbReference type="NCBI Taxonomy" id="1181884"/>
    <lineage>
        <taxon>Bacteria</taxon>
        <taxon>Bacillati</taxon>
        <taxon>Actinomycetota</taxon>
        <taxon>Actinomycetes</taxon>
        <taxon>Geodermatophilales</taxon>
        <taxon>Geodermatophilaceae</taxon>
        <taxon>Modestobacter</taxon>
    </lineage>
</organism>
<evidence type="ECO:0000313" key="5">
    <source>
        <dbReference type="EMBL" id="TWH74094.1"/>
    </source>
</evidence>